<proteinExistence type="predicted"/>
<dbReference type="InterPro" id="IPR013118">
    <property type="entry name" value="Mannitol_DH_C"/>
</dbReference>
<dbReference type="InterPro" id="IPR013328">
    <property type="entry name" value="6PGD_dom2"/>
</dbReference>
<dbReference type="Gene3D" id="1.10.1040.10">
    <property type="entry name" value="N-(1-d-carboxylethyl)-l-norvaline Dehydrogenase, domain 2"/>
    <property type="match status" value="1"/>
</dbReference>
<protein>
    <submittedName>
        <fullName evidence="5">Tagaturonate reductase</fullName>
        <ecNumber evidence="5">1.1.1.58</ecNumber>
    </submittedName>
</protein>
<dbReference type="Proteomes" id="UP001206788">
    <property type="component" value="Unassembled WGS sequence"/>
</dbReference>
<evidence type="ECO:0000256" key="2">
    <source>
        <dbReference type="ARBA" id="ARBA00023027"/>
    </source>
</evidence>
<dbReference type="Pfam" id="PF01232">
    <property type="entry name" value="Mannitol_dh"/>
    <property type="match status" value="1"/>
</dbReference>
<dbReference type="PANTHER" id="PTHR30524">
    <property type="entry name" value="MANNITOL-1-PHOSPHATE 5-DEHYDROGENASE"/>
    <property type="match status" value="1"/>
</dbReference>
<evidence type="ECO:0000256" key="1">
    <source>
        <dbReference type="ARBA" id="ARBA00023002"/>
    </source>
</evidence>
<gene>
    <name evidence="5" type="ORF">NY014_14860</name>
</gene>
<dbReference type="Pfam" id="PF08125">
    <property type="entry name" value="Mannitol_dh_C"/>
    <property type="match status" value="1"/>
</dbReference>
<evidence type="ECO:0000259" key="4">
    <source>
        <dbReference type="Pfam" id="PF08125"/>
    </source>
</evidence>
<evidence type="ECO:0000313" key="6">
    <source>
        <dbReference type="Proteomes" id="UP001206788"/>
    </source>
</evidence>
<dbReference type="EMBL" id="JANWGH010000003">
    <property type="protein sequence ID" value="MCS5491719.1"/>
    <property type="molecule type" value="Genomic_DNA"/>
</dbReference>
<dbReference type="InterPro" id="IPR000669">
    <property type="entry name" value="Mannitol_DH"/>
</dbReference>
<dbReference type="PANTHER" id="PTHR30524:SF0">
    <property type="entry name" value="ALTRONATE OXIDOREDUCTASE-RELATED"/>
    <property type="match status" value="1"/>
</dbReference>
<keyword evidence="1 5" id="KW-0560">Oxidoreductase</keyword>
<dbReference type="SUPFAM" id="SSF51735">
    <property type="entry name" value="NAD(P)-binding Rossmann-fold domains"/>
    <property type="match status" value="1"/>
</dbReference>
<reference evidence="5 6" key="1">
    <citation type="submission" date="2022-08" db="EMBL/GenBank/DDBJ databases">
        <title>Algoriphagus sp. CAU 1643 isolated from mud.</title>
        <authorList>
            <person name="Kim W."/>
        </authorList>
    </citation>
    <scope>NUCLEOTIDE SEQUENCE [LARGE SCALE GENOMIC DNA]</scope>
    <source>
        <strain evidence="5 6">CAU 1643</strain>
    </source>
</reference>
<keyword evidence="2" id="KW-0520">NAD</keyword>
<dbReference type="Gene3D" id="3.40.50.720">
    <property type="entry name" value="NAD(P)-binding Rossmann-like Domain"/>
    <property type="match status" value="1"/>
</dbReference>
<comment type="caution">
    <text evidence="5">The sequence shown here is derived from an EMBL/GenBank/DDBJ whole genome shotgun (WGS) entry which is preliminary data.</text>
</comment>
<evidence type="ECO:0000259" key="3">
    <source>
        <dbReference type="Pfam" id="PF01232"/>
    </source>
</evidence>
<dbReference type="RefSeq" id="WP_259415334.1">
    <property type="nucleotide sequence ID" value="NZ_JANWGH010000003.1"/>
</dbReference>
<evidence type="ECO:0000313" key="5">
    <source>
        <dbReference type="EMBL" id="MCS5491719.1"/>
    </source>
</evidence>
<keyword evidence="6" id="KW-1185">Reference proteome</keyword>
<accession>A0ABT2G8W7</accession>
<dbReference type="InterPro" id="IPR013131">
    <property type="entry name" value="Mannitol_DH_N"/>
</dbReference>
<dbReference type="InterPro" id="IPR036291">
    <property type="entry name" value="NAD(P)-bd_dom_sf"/>
</dbReference>
<dbReference type="InterPro" id="IPR008927">
    <property type="entry name" value="6-PGluconate_DH-like_C_sf"/>
</dbReference>
<dbReference type="EC" id="1.1.1.58" evidence="5"/>
<organism evidence="5 6">
    <name type="scientific">Algoriphagus limi</name>
    <dbReference type="NCBI Taxonomy" id="2975273"/>
    <lineage>
        <taxon>Bacteria</taxon>
        <taxon>Pseudomonadati</taxon>
        <taxon>Bacteroidota</taxon>
        <taxon>Cytophagia</taxon>
        <taxon>Cytophagales</taxon>
        <taxon>Cyclobacteriaceae</taxon>
        <taxon>Algoriphagus</taxon>
    </lineage>
</organism>
<name>A0ABT2G8W7_9BACT</name>
<dbReference type="GO" id="GO:0009026">
    <property type="term" value="F:tagaturonate reductase activity"/>
    <property type="evidence" value="ECO:0007669"/>
    <property type="project" value="UniProtKB-EC"/>
</dbReference>
<dbReference type="NCBIfam" id="NF002969">
    <property type="entry name" value="PRK03643.1"/>
    <property type="match status" value="1"/>
</dbReference>
<dbReference type="SUPFAM" id="SSF48179">
    <property type="entry name" value="6-phosphogluconate dehydrogenase C-terminal domain-like"/>
    <property type="match status" value="1"/>
</dbReference>
<dbReference type="PRINTS" id="PR00084">
    <property type="entry name" value="MTLDHDRGNASE"/>
</dbReference>
<sequence length="462" mass="53626">MNSSSPIEILQIGNGNFLRGFVDWMIQVANEKGIFSGKIHSVQIHSKQADPRMRRQNNRFHVWEAGIEKGRKVSRLKEINSIAAYSCAQEDFQEFLKIGENPDLKFVISNTTEAGIETNPEDENFENIPTTFPGKLTQLLWYRYLHFKGNDEAGLIFLPCELIERNGQELKKCILWYAKTWKLEERFSIWLKQACTFCDTLVDRIVPGFPKENYSEIQPQLHFPDELLVMVEPFHFWAIQGPDWLPEVFPLDKAGLIVKFVKDLTPYRTRKVRILNGAHTALVPFAFLQGFRTVRECLDNPEIENWLKAVLFEEVIPTLDGDKDELETYSNEILERFANPFIRHELQSIALNSISKFKVRVLPSILAFHQKTGNWQKKLCEAFAATFLFYKGEFKGTSLPLNDLPSVTDYFKQAWKNPDENKVIEEVLGNTELWGEDLNSYPSLKTHLTQSLEKLRQKLDRF</sequence>
<feature type="domain" description="Mannitol dehydrogenase C-terminal" evidence="4">
    <location>
        <begin position="263"/>
        <end position="455"/>
    </location>
</feature>
<feature type="domain" description="Mannitol dehydrogenase N-terminal" evidence="3">
    <location>
        <begin position="8"/>
        <end position="242"/>
    </location>
</feature>